<accession>A0A6S6XYD1</accession>
<dbReference type="Proteomes" id="UP000515733">
    <property type="component" value="Chromosome"/>
</dbReference>
<evidence type="ECO:0008006" key="3">
    <source>
        <dbReference type="Google" id="ProtNLM"/>
    </source>
</evidence>
<keyword evidence="2" id="KW-1185">Reference proteome</keyword>
<evidence type="ECO:0000313" key="2">
    <source>
        <dbReference type="Proteomes" id="UP000515733"/>
    </source>
</evidence>
<name>A0A6S6XYD1_9PROT</name>
<organism evidence="1 2">
    <name type="scientific">Denitratisoma oestradiolicum</name>
    <dbReference type="NCBI Taxonomy" id="311182"/>
    <lineage>
        <taxon>Bacteria</taxon>
        <taxon>Pseudomonadati</taxon>
        <taxon>Pseudomonadota</taxon>
        <taxon>Betaproteobacteria</taxon>
        <taxon>Nitrosomonadales</taxon>
        <taxon>Sterolibacteriaceae</taxon>
        <taxon>Denitratisoma</taxon>
    </lineage>
</organism>
<dbReference type="RefSeq" id="WP_145772060.1">
    <property type="nucleotide sequence ID" value="NZ_LR778301.1"/>
</dbReference>
<evidence type="ECO:0000313" key="1">
    <source>
        <dbReference type="EMBL" id="CAB1369913.1"/>
    </source>
</evidence>
<reference evidence="1 2" key="1">
    <citation type="submission" date="2020-03" db="EMBL/GenBank/DDBJ databases">
        <authorList>
            <consortium name="Genoscope - CEA"/>
            <person name="William W."/>
        </authorList>
    </citation>
    <scope>NUCLEOTIDE SEQUENCE [LARGE SCALE GENOMIC DNA]</scope>
    <source>
        <strain evidence="2">DSM 16959</strain>
    </source>
</reference>
<gene>
    <name evidence="1" type="ORF">DENOEST_2748</name>
</gene>
<dbReference type="OrthoDB" id="8526168at2"/>
<sequence>MACCHLLHLDSGGMRAYRWRDGTLVMEQVFAADDSTAFEAYLRRHAGSVFRLLADLPEEAFRIDHIPPVRGRDRKALINRRLSQHFHDTPLVTGVSLGRGEAGRRDETILCAAFTHPEDFEPWRTLMGAAETRLAGIHSAALLTGTLPDILSPAPVLLLTLSRGGLRQSFFTDGQFRFSRLTPSSTGTGGELARVCVREAGRIHEYLRGQDLLDWQTPLQVLILAHPDQMEDVRRHCQDSEQLHFGLVNLQDRAREAGLKTKLEDSGSEGLFLHWLASRSDVPQFAPRAERRFFRLHQWRLGLRAAGAMLSAAALIFSLVQALEIRDLREQTARLRTREQSARQTHEAMFKTLPPLPIGADRLKVLIARHDSLVSHSPSPRDLHVRLGQALEQLPQVELQRIDWFLADTLEQAGDHPQSAGPGPGNAFVIDRVDIRLAGDPQARRQTLDTLKTHLARDGALDVHIQPPHPAPSGVLTGSANVELPPLVVRIARRLP</sequence>
<protein>
    <recommendedName>
        <fullName evidence="3">GspL periplasmic domain-containing protein</fullName>
    </recommendedName>
</protein>
<proteinExistence type="predicted"/>
<dbReference type="KEGG" id="doe:DENOEST_2748"/>
<dbReference type="EMBL" id="LR778301">
    <property type="protein sequence ID" value="CAB1369913.1"/>
    <property type="molecule type" value="Genomic_DNA"/>
</dbReference>
<dbReference type="AlphaFoldDB" id="A0A6S6XYD1"/>